<reference evidence="2 3" key="1">
    <citation type="submission" date="2019-07" db="EMBL/GenBank/DDBJ databases">
        <title>Finished genome of Venturia effusa.</title>
        <authorList>
            <person name="Young C.A."/>
            <person name="Cox M.P."/>
            <person name="Ganley A.R.D."/>
            <person name="David W.J."/>
        </authorList>
    </citation>
    <scope>NUCLEOTIDE SEQUENCE [LARGE SCALE GENOMIC DNA]</scope>
    <source>
        <strain evidence="3">albino</strain>
    </source>
</reference>
<evidence type="ECO:0000313" key="3">
    <source>
        <dbReference type="Proteomes" id="UP000316270"/>
    </source>
</evidence>
<gene>
    <name evidence="2" type="ORF">FKW77_001018</name>
</gene>
<sequence length="542" mass="61124">MAPLPQCPQSPLPEARGNLTFGRTGLMVNGEIAIATSSQLRAMLSIPCGLRAPAVTERWIRGQLDLYSIPYNVQSSALQLSGVLENAVRDGSCDNLPQNVEDVLRDMENSYRAKVGTAFRELRSWCSRNPEDADILFEHLMSPSMEAYFDLERFLDRHFPEVEADDRLQQSRDKKTHWAIALPCYRPKDTLMLKRIKERRMQYTVSGYGKASTYILAWETGPLNRLRNKCNEHEYRRLLREKETVMKQLHAQHVDYCSTQALNNPTNNLSRLACDLLRPVGHWVVRCDAIVSRFDITAVMTLDVHDLRHAPPLLESTKTQVPLSQRPIEECGILAAFDFGILRGTMALSVDAFILAPFRRVQYSFDDAPCFHKRLYFEWAGHSQRGKLQRADHLAMTGYLDFDEDYTVFKGVFQTDAFGDELVIRGYKISDTPPPGTIPMPLASYVKDDDEGSEDMDLARSSDDEQDKPKTLVHEQPMTDGVDASVSSEVQAQAGAVESSLEIQMMDDEQPTADESGVSGSPEGQSGTVVEYPEDVIDWDDE</sequence>
<evidence type="ECO:0000256" key="1">
    <source>
        <dbReference type="SAM" id="MobiDB-lite"/>
    </source>
</evidence>
<proteinExistence type="predicted"/>
<dbReference type="EMBL" id="CP042202">
    <property type="protein sequence ID" value="QDS77540.1"/>
    <property type="molecule type" value="Genomic_DNA"/>
</dbReference>
<feature type="compositionally biased region" description="Basic and acidic residues" evidence="1">
    <location>
        <begin position="457"/>
        <end position="473"/>
    </location>
</feature>
<name>A0A517LPG1_9PEZI</name>
<feature type="compositionally biased region" description="Acidic residues" evidence="1">
    <location>
        <begin position="532"/>
        <end position="542"/>
    </location>
</feature>
<feature type="compositionally biased region" description="Polar residues" evidence="1">
    <location>
        <begin position="518"/>
        <end position="528"/>
    </location>
</feature>
<dbReference type="OrthoDB" id="4630416at2759"/>
<feature type="region of interest" description="Disordered" evidence="1">
    <location>
        <begin position="433"/>
        <end position="542"/>
    </location>
</feature>
<organism evidence="2 3">
    <name type="scientific">Venturia effusa</name>
    <dbReference type="NCBI Taxonomy" id="50376"/>
    <lineage>
        <taxon>Eukaryota</taxon>
        <taxon>Fungi</taxon>
        <taxon>Dikarya</taxon>
        <taxon>Ascomycota</taxon>
        <taxon>Pezizomycotina</taxon>
        <taxon>Dothideomycetes</taxon>
        <taxon>Pleosporomycetidae</taxon>
        <taxon>Venturiales</taxon>
        <taxon>Venturiaceae</taxon>
        <taxon>Venturia</taxon>
    </lineage>
</organism>
<accession>A0A517LPG1</accession>
<dbReference type="Proteomes" id="UP000316270">
    <property type="component" value="Chromosome 18"/>
</dbReference>
<dbReference type="AlphaFoldDB" id="A0A517LPG1"/>
<keyword evidence="3" id="KW-1185">Reference proteome</keyword>
<protein>
    <submittedName>
        <fullName evidence="2">Uncharacterized protein</fullName>
    </submittedName>
</protein>
<evidence type="ECO:0000313" key="2">
    <source>
        <dbReference type="EMBL" id="QDS77540.1"/>
    </source>
</evidence>